<dbReference type="PANTHER" id="PTHR12203:SF35">
    <property type="entry name" value="PROTEIN O-GLUCOSYLTRANSFERASE 1"/>
    <property type="match status" value="1"/>
</dbReference>
<evidence type="ECO:0000259" key="3">
    <source>
        <dbReference type="SMART" id="SM00672"/>
    </source>
</evidence>
<feature type="domain" description="Glycosyl transferase CAP10" evidence="3">
    <location>
        <begin position="1"/>
        <end position="283"/>
    </location>
</feature>
<reference evidence="4 5" key="1">
    <citation type="submission" date="2015-05" db="EMBL/GenBank/DDBJ databases">
        <title>Distinctive expansion of gene families associated with plant cell wall degradation and secondary metabolism in the genomes of grapevine trunk pathogens.</title>
        <authorList>
            <person name="Lawrence D.P."/>
            <person name="Travadon R."/>
            <person name="Rolshausen P.E."/>
            <person name="Baumgartner K."/>
        </authorList>
    </citation>
    <scope>NUCLEOTIDE SEQUENCE [LARGE SCALE GENOMIC DNA]</scope>
    <source>
        <strain evidence="4">DA912</strain>
    </source>
</reference>
<proteinExistence type="inferred from homology"/>
<accession>A0A0G2IFX9</accession>
<comment type="caution">
    <text evidence="4">The sequence shown here is derived from an EMBL/GenBank/DDBJ whole genome shotgun (WGS) entry which is preliminary data.</text>
</comment>
<protein>
    <submittedName>
        <fullName evidence="4">Putative glycosyltransferase family 90 protein</fullName>
    </submittedName>
</protein>
<organism evidence="4 5">
    <name type="scientific">Diaporthe ampelina</name>
    <dbReference type="NCBI Taxonomy" id="1214573"/>
    <lineage>
        <taxon>Eukaryota</taxon>
        <taxon>Fungi</taxon>
        <taxon>Dikarya</taxon>
        <taxon>Ascomycota</taxon>
        <taxon>Pezizomycotina</taxon>
        <taxon>Sordariomycetes</taxon>
        <taxon>Sordariomycetidae</taxon>
        <taxon>Diaporthales</taxon>
        <taxon>Diaporthaceae</taxon>
        <taxon>Diaporthe</taxon>
    </lineage>
</organism>
<keyword evidence="5" id="KW-1185">Reference proteome</keyword>
<dbReference type="PANTHER" id="PTHR12203">
    <property type="entry name" value="KDEL LYS-ASP-GLU-LEU CONTAINING - RELATED"/>
    <property type="match status" value="1"/>
</dbReference>
<evidence type="ECO:0000313" key="4">
    <source>
        <dbReference type="EMBL" id="KKY39225.1"/>
    </source>
</evidence>
<dbReference type="GO" id="GO:0016740">
    <property type="term" value="F:transferase activity"/>
    <property type="evidence" value="ECO:0007669"/>
    <property type="project" value="UniProtKB-KW"/>
</dbReference>
<name>A0A0G2IFX9_9PEZI</name>
<evidence type="ECO:0000256" key="1">
    <source>
        <dbReference type="ARBA" id="ARBA00010118"/>
    </source>
</evidence>
<reference evidence="4 5" key="2">
    <citation type="submission" date="2015-05" db="EMBL/GenBank/DDBJ databases">
        <authorList>
            <person name="Morales-Cruz A."/>
            <person name="Amrine K.C."/>
            <person name="Cantu D."/>
        </authorList>
    </citation>
    <scope>NUCLEOTIDE SEQUENCE [LARGE SCALE GENOMIC DNA]</scope>
    <source>
        <strain evidence="4">DA912</strain>
    </source>
</reference>
<dbReference type="EMBL" id="LCUC01000030">
    <property type="protein sequence ID" value="KKY39225.1"/>
    <property type="molecule type" value="Genomic_DNA"/>
</dbReference>
<sequence>MFNLHGFYMSELPLKPFSELVPMFSRSKTDRFSDILIPLSRGDDTYSTDSKDKPLVNKEARLFWRGDVGTDFGMVPLRLLSGGHQERLSHLANNATAADYVTMCLAMPGDKEKFRYERVPLSELTSALKLDVGISDYTMCLSPECTAAKREFGFKPADDNDKERMNSRYILVMDSDEGPPRDFLKVLSIRCADTKLVLQEWYSERLMPWLHFVPVDLRFHALHSTLAYFTGLQGKGLINGRDVAMQSRVDNAKWIAQEGKKWAAKVARREDAEVYLFRLLLEWGRVVNDKRDEMAFELAGKAGTAMGK</sequence>
<dbReference type="OrthoDB" id="541052at2759"/>
<dbReference type="Proteomes" id="UP000034680">
    <property type="component" value="Unassembled WGS sequence"/>
</dbReference>
<gene>
    <name evidence="4" type="ORF">UCDDA912_g00783</name>
</gene>
<evidence type="ECO:0000256" key="2">
    <source>
        <dbReference type="ARBA" id="ARBA00022679"/>
    </source>
</evidence>
<dbReference type="InterPro" id="IPR006598">
    <property type="entry name" value="CAP10"/>
</dbReference>
<evidence type="ECO:0000313" key="5">
    <source>
        <dbReference type="Proteomes" id="UP000034680"/>
    </source>
</evidence>
<dbReference type="InterPro" id="IPR051091">
    <property type="entry name" value="O-Glucosyltr/Glycosyltrsf_90"/>
</dbReference>
<dbReference type="STRING" id="1214573.A0A0G2IFX9"/>
<keyword evidence="2 4" id="KW-0808">Transferase</keyword>
<dbReference type="AlphaFoldDB" id="A0A0G2IFX9"/>
<dbReference type="SMART" id="SM00672">
    <property type="entry name" value="CAP10"/>
    <property type="match status" value="1"/>
</dbReference>
<comment type="similarity">
    <text evidence="1">Belongs to the glycosyltransferase 90 family.</text>
</comment>